<organism evidence="2 3">
    <name type="scientific">Mizuhopecten yessoensis</name>
    <name type="common">Japanese scallop</name>
    <name type="synonym">Patinopecten yessoensis</name>
    <dbReference type="NCBI Taxonomy" id="6573"/>
    <lineage>
        <taxon>Eukaryota</taxon>
        <taxon>Metazoa</taxon>
        <taxon>Spiralia</taxon>
        <taxon>Lophotrochozoa</taxon>
        <taxon>Mollusca</taxon>
        <taxon>Bivalvia</taxon>
        <taxon>Autobranchia</taxon>
        <taxon>Pteriomorphia</taxon>
        <taxon>Pectinida</taxon>
        <taxon>Pectinoidea</taxon>
        <taxon>Pectinidae</taxon>
        <taxon>Mizuhopecten</taxon>
    </lineage>
</organism>
<dbReference type="OrthoDB" id="7103806at2759"/>
<keyword evidence="3" id="KW-1185">Reference proteome</keyword>
<dbReference type="Gene3D" id="1.25.40.10">
    <property type="entry name" value="Tetratricopeptide repeat domain"/>
    <property type="match status" value="2"/>
</dbReference>
<dbReference type="Pfam" id="PF13374">
    <property type="entry name" value="TPR_10"/>
    <property type="match status" value="1"/>
</dbReference>
<dbReference type="GO" id="GO:0031462">
    <property type="term" value="C:Cul2-RING ubiquitin ligase complex"/>
    <property type="evidence" value="ECO:0007669"/>
    <property type="project" value="TreeGrafter"/>
</dbReference>
<dbReference type="GO" id="GO:1990756">
    <property type="term" value="F:ubiquitin-like ligase-substrate adaptor activity"/>
    <property type="evidence" value="ECO:0007669"/>
    <property type="project" value="TreeGrafter"/>
</dbReference>
<name>A0A210PV82_MIZYE</name>
<dbReference type="Proteomes" id="UP000242188">
    <property type="component" value="Unassembled WGS sequence"/>
</dbReference>
<dbReference type="SUPFAM" id="SSF48452">
    <property type="entry name" value="TPR-like"/>
    <property type="match status" value="2"/>
</dbReference>
<dbReference type="GO" id="GO:0043161">
    <property type="term" value="P:proteasome-mediated ubiquitin-dependent protein catabolic process"/>
    <property type="evidence" value="ECO:0007669"/>
    <property type="project" value="TreeGrafter"/>
</dbReference>
<dbReference type="InterPro" id="IPR042476">
    <property type="entry name" value="APPBP2"/>
</dbReference>
<dbReference type="Pfam" id="PF13424">
    <property type="entry name" value="TPR_12"/>
    <property type="match status" value="1"/>
</dbReference>
<dbReference type="InterPro" id="IPR011990">
    <property type="entry name" value="TPR-like_helical_dom_sf"/>
</dbReference>
<keyword evidence="1" id="KW-0802">TPR repeat</keyword>
<comment type="caution">
    <text evidence="2">The sequence shown here is derived from an EMBL/GenBank/DDBJ whole genome shotgun (WGS) entry which is preliminary data.</text>
</comment>
<dbReference type="GO" id="GO:0006886">
    <property type="term" value="P:intracellular protein transport"/>
    <property type="evidence" value="ECO:0007669"/>
    <property type="project" value="InterPro"/>
</dbReference>
<dbReference type="EMBL" id="NEDP02005467">
    <property type="protein sequence ID" value="OWF40401.1"/>
    <property type="molecule type" value="Genomic_DNA"/>
</dbReference>
<sequence length="583" mass="66247">MSFNMASACALEWVPDSLYNTAVSAIVASYYRYKRDIKALPENVQFDIYYKLYNKGQLCQLGLDFSELDTFSKVLKIVDKRHLLHHSFQALMDHGVRVSDILADAFTVQLMPASCPDAISRDRAIQFGLSLGSFLSDAGWFYASEKVFKGCLLLCQMDDVTSSLLKALDCSVRLLHVQNANCKYKEAEITRSVACQCLEILEERNVPVNTSSFHTECCALLFAESLYDEAIKYCSRAVKGLSALLPHKTVVDVLRQCSKACVVKREFSKAETLIKHAVHYARSMFGGQHPKYSDALLDYGFYLLNVDSITAAVQVYQMALDIRQSVFGGNNLYVAIAHEDLAYASYVQEYSSGNFKNARDHADKAIEILGHILPQDHLLLSSSKRVKALILEEIAIDSHDKEEENRMLLESQDLHLQSLALAKAAFGENNVQTAKHYGNLGRLYQSMRRYDEAQEMHLKAIEIKERLLGTDDYEVALSVGHLASLYNYDMRKFDEAEKLYLRSIAIGKKLFGEGYSGLEYDYRGLLRLYRTTYNHSMADMYANILQQWNQIRDRNNAEEVRPLDFQVFDNLQDLVQDCVAKMN</sequence>
<evidence type="ECO:0000313" key="2">
    <source>
        <dbReference type="EMBL" id="OWF40401.1"/>
    </source>
</evidence>
<accession>A0A210PV82</accession>
<evidence type="ECO:0000256" key="1">
    <source>
        <dbReference type="PROSITE-ProRule" id="PRU00339"/>
    </source>
</evidence>
<protein>
    <submittedName>
        <fullName evidence="2">Amyloid protein-binding protein 2</fullName>
    </submittedName>
</protein>
<feature type="repeat" description="TPR" evidence="1">
    <location>
        <begin position="434"/>
        <end position="467"/>
    </location>
</feature>
<dbReference type="PANTHER" id="PTHR46575">
    <property type="entry name" value="AMYLOID PROTEIN-BINDING PROTEIN 2"/>
    <property type="match status" value="1"/>
</dbReference>
<dbReference type="PROSITE" id="PS50005">
    <property type="entry name" value="TPR"/>
    <property type="match status" value="1"/>
</dbReference>
<gene>
    <name evidence="2" type="ORF">KP79_PYT16134</name>
</gene>
<dbReference type="InterPro" id="IPR019734">
    <property type="entry name" value="TPR_rpt"/>
</dbReference>
<reference evidence="2 3" key="1">
    <citation type="journal article" date="2017" name="Nat. Ecol. Evol.">
        <title>Scallop genome provides insights into evolution of bilaterian karyotype and development.</title>
        <authorList>
            <person name="Wang S."/>
            <person name="Zhang J."/>
            <person name="Jiao W."/>
            <person name="Li J."/>
            <person name="Xun X."/>
            <person name="Sun Y."/>
            <person name="Guo X."/>
            <person name="Huan P."/>
            <person name="Dong B."/>
            <person name="Zhang L."/>
            <person name="Hu X."/>
            <person name="Sun X."/>
            <person name="Wang J."/>
            <person name="Zhao C."/>
            <person name="Wang Y."/>
            <person name="Wang D."/>
            <person name="Huang X."/>
            <person name="Wang R."/>
            <person name="Lv J."/>
            <person name="Li Y."/>
            <person name="Zhang Z."/>
            <person name="Liu B."/>
            <person name="Lu W."/>
            <person name="Hui Y."/>
            <person name="Liang J."/>
            <person name="Zhou Z."/>
            <person name="Hou R."/>
            <person name="Li X."/>
            <person name="Liu Y."/>
            <person name="Li H."/>
            <person name="Ning X."/>
            <person name="Lin Y."/>
            <person name="Zhao L."/>
            <person name="Xing Q."/>
            <person name="Dou J."/>
            <person name="Li Y."/>
            <person name="Mao J."/>
            <person name="Guo H."/>
            <person name="Dou H."/>
            <person name="Li T."/>
            <person name="Mu C."/>
            <person name="Jiang W."/>
            <person name="Fu Q."/>
            <person name="Fu X."/>
            <person name="Miao Y."/>
            <person name="Liu J."/>
            <person name="Yu Q."/>
            <person name="Li R."/>
            <person name="Liao H."/>
            <person name="Li X."/>
            <person name="Kong Y."/>
            <person name="Jiang Z."/>
            <person name="Chourrout D."/>
            <person name="Li R."/>
            <person name="Bao Z."/>
        </authorList>
    </citation>
    <scope>NUCLEOTIDE SEQUENCE [LARGE SCALE GENOMIC DNA]</scope>
    <source>
        <strain evidence="2 3">PY_sf001</strain>
    </source>
</reference>
<proteinExistence type="predicted"/>
<evidence type="ECO:0000313" key="3">
    <source>
        <dbReference type="Proteomes" id="UP000242188"/>
    </source>
</evidence>
<dbReference type="SMART" id="SM00028">
    <property type="entry name" value="TPR"/>
    <property type="match status" value="3"/>
</dbReference>
<dbReference type="PANTHER" id="PTHR46575:SF1">
    <property type="entry name" value="AMYLOID PROTEIN-BINDING PROTEIN 2"/>
    <property type="match status" value="1"/>
</dbReference>
<dbReference type="AlphaFoldDB" id="A0A210PV82"/>
<dbReference type="STRING" id="6573.A0A210PV82"/>